<organism evidence="1 2">
    <name type="scientific">Catharanthus roseus</name>
    <name type="common">Madagascar periwinkle</name>
    <name type="synonym">Vinca rosea</name>
    <dbReference type="NCBI Taxonomy" id="4058"/>
    <lineage>
        <taxon>Eukaryota</taxon>
        <taxon>Viridiplantae</taxon>
        <taxon>Streptophyta</taxon>
        <taxon>Embryophyta</taxon>
        <taxon>Tracheophyta</taxon>
        <taxon>Spermatophyta</taxon>
        <taxon>Magnoliopsida</taxon>
        <taxon>eudicotyledons</taxon>
        <taxon>Gunneridae</taxon>
        <taxon>Pentapetalae</taxon>
        <taxon>asterids</taxon>
        <taxon>lamiids</taxon>
        <taxon>Gentianales</taxon>
        <taxon>Apocynaceae</taxon>
        <taxon>Rauvolfioideae</taxon>
        <taxon>Vinceae</taxon>
        <taxon>Catharanthinae</taxon>
        <taxon>Catharanthus</taxon>
    </lineage>
</organism>
<dbReference type="EMBL" id="CM044706">
    <property type="protein sequence ID" value="KAI5660242.1"/>
    <property type="molecule type" value="Genomic_DNA"/>
</dbReference>
<gene>
    <name evidence="1" type="ORF">M9H77_29035</name>
</gene>
<reference evidence="2" key="1">
    <citation type="journal article" date="2023" name="Nat. Plants">
        <title>Single-cell RNA sequencing provides a high-resolution roadmap for understanding the multicellular compartmentation of specialized metabolism.</title>
        <authorList>
            <person name="Sun S."/>
            <person name="Shen X."/>
            <person name="Li Y."/>
            <person name="Li Y."/>
            <person name="Wang S."/>
            <person name="Li R."/>
            <person name="Zhang H."/>
            <person name="Shen G."/>
            <person name="Guo B."/>
            <person name="Wei J."/>
            <person name="Xu J."/>
            <person name="St-Pierre B."/>
            <person name="Chen S."/>
            <person name="Sun C."/>
        </authorList>
    </citation>
    <scope>NUCLEOTIDE SEQUENCE [LARGE SCALE GENOMIC DNA]</scope>
</reference>
<proteinExistence type="predicted"/>
<comment type="caution">
    <text evidence="1">The sequence shown here is derived from an EMBL/GenBank/DDBJ whole genome shotgun (WGS) entry which is preliminary data.</text>
</comment>
<accession>A0ACC0AJP8</accession>
<keyword evidence="2" id="KW-1185">Reference proteome</keyword>
<sequence>MYDPIFAKSFSRNDQRRFGNFAVFLCIIMLFSAFPLFLELLWRCFDSVDDNAVNLQSSVDAAEDMLEINATSASFPLVGNYTRFQVSSDDDAAQGILVIQDTKTSPPLAENASSLQSSAQDMSITKDISKNLQLSINAAEDMSIINDTISTSPPLETKEKEVEPICRVMERLSDYCELKGDIRIQGNSSTIYIVTPHVNGEFNGNNSWIIQPYPRKGNPGAMDSVKKWTVKLVSDQEQDIPKCTLNRTIPAVLFSTGGFSGNHFHDFADLIIPIYSTSQEFNQEVDFLATNYASWWISKFRVILTGLSRHEVIDIDKKTEIHCYPNIVAGLKCHKELDIDSSKFTNGVSMNKFRQFLGKTFSLERKNAIKLKKGDGKKPRLMIISRSKTRVLINEGEITRMAKRLGYDVIEAEANLSSNLTRFAQLVNSCDVLMGVHGAGLTNMVIPLGAIESFARNDFGKPSKDMNLRYLEYKIKVSESSLIEKYPLNHDVFRNPLSFHKKGWMEMRKIYLDNQDVRIDLPRHEQKKFGWWALVGCLIIAVTVFSVFKPYLGSSPELKPICDLTGQRSDVCEANGDVRIHGNSSTIVIASTQSEIFEGINRSWSIKPYARKGDGNAMGSVRSITIKTAQISDDQMPKCSRNYSIPAIVFSSGGYAGNLFHDYSDVLIPLYLTSKEFKGEVQFLLTDKRSWWTDKYKKVLQKLSRYELIDIDQEDEVLCFPRIILGLKANKELSIDTSRTSSSMMDFTKYLKNTYSLKRETAINLTNYTTGKRPRLLIISRRRTRKLLNAEEIADVARSLGFEVVTKETEGNVSFIAKFINSFDVMMGVHGAGLTNMVYLPENAVLVQIIPLGAMEWMARTDYEVPSQDMNLRYLDYKIKLNESTLIQQYSSDHEILKNPGSIHKKGWRSFKSIFMDNQDVKVDVVRFRQILHKAYDLLRR</sequence>
<protein>
    <submittedName>
        <fullName evidence="1">Uncharacterized protein</fullName>
    </submittedName>
</protein>
<evidence type="ECO:0000313" key="1">
    <source>
        <dbReference type="EMBL" id="KAI5660242.1"/>
    </source>
</evidence>
<name>A0ACC0AJP8_CATRO</name>
<dbReference type="Proteomes" id="UP001060085">
    <property type="component" value="Linkage Group LG06"/>
</dbReference>
<evidence type="ECO:0000313" key="2">
    <source>
        <dbReference type="Proteomes" id="UP001060085"/>
    </source>
</evidence>